<feature type="region of interest" description="Disordered" evidence="1">
    <location>
        <begin position="118"/>
        <end position="139"/>
    </location>
</feature>
<dbReference type="EMBL" id="ML992504">
    <property type="protein sequence ID" value="KAF2224788.1"/>
    <property type="molecule type" value="Genomic_DNA"/>
</dbReference>
<evidence type="ECO:0000313" key="3">
    <source>
        <dbReference type="Proteomes" id="UP000799538"/>
    </source>
</evidence>
<organism evidence="2 3">
    <name type="scientific">Elsinoe ampelina</name>
    <dbReference type="NCBI Taxonomy" id="302913"/>
    <lineage>
        <taxon>Eukaryota</taxon>
        <taxon>Fungi</taxon>
        <taxon>Dikarya</taxon>
        <taxon>Ascomycota</taxon>
        <taxon>Pezizomycotina</taxon>
        <taxon>Dothideomycetes</taxon>
        <taxon>Dothideomycetidae</taxon>
        <taxon>Myriangiales</taxon>
        <taxon>Elsinoaceae</taxon>
        <taxon>Elsinoe</taxon>
    </lineage>
</organism>
<gene>
    <name evidence="2" type="ORF">BDZ85DRAFT_84460</name>
</gene>
<sequence>MQFQGLDEAGQSSGDLFLPDSPAWLEEGSQSRGYDAQQQVMTTTTWPNKWTGTTASDTSAHLTSINPSAHPLQSSYEPSWWSPVTSRALDGSSVPVPGVSLSAPKTLPRRRSKYTLRRSQSGRAVAIPKAQTSRDDQQPLPMQRWRVPTWTRKRPHSLCLGRGGQGEVDTMSGLQYSIMMIECIEVYAREGPRRSITYPMSELIGLIEYWICSISTTADDRMSVQTSENV</sequence>
<evidence type="ECO:0000313" key="2">
    <source>
        <dbReference type="EMBL" id="KAF2224788.1"/>
    </source>
</evidence>
<protein>
    <submittedName>
        <fullName evidence="2">Uncharacterized protein</fullName>
    </submittedName>
</protein>
<feature type="compositionally biased region" description="Polar residues" evidence="1">
    <location>
        <begin position="28"/>
        <end position="38"/>
    </location>
</feature>
<reference evidence="3" key="1">
    <citation type="journal article" date="2020" name="Stud. Mycol.">
        <title>101 Dothideomycetes genomes: A test case for predicting lifestyles and emergence of pathogens.</title>
        <authorList>
            <person name="Haridas S."/>
            <person name="Albert R."/>
            <person name="Binder M."/>
            <person name="Bloem J."/>
            <person name="LaButti K."/>
            <person name="Salamov A."/>
            <person name="Andreopoulos B."/>
            <person name="Baker S."/>
            <person name="Barry K."/>
            <person name="Bills G."/>
            <person name="Bluhm B."/>
            <person name="Cannon C."/>
            <person name="Castanera R."/>
            <person name="Culley D."/>
            <person name="Daum C."/>
            <person name="Ezra D."/>
            <person name="Gonzalez J."/>
            <person name="Henrissat B."/>
            <person name="Kuo A."/>
            <person name="Liang C."/>
            <person name="Lipzen A."/>
            <person name="Lutzoni F."/>
            <person name="Magnuson J."/>
            <person name="Mondo S."/>
            <person name="Nolan M."/>
            <person name="Ohm R."/>
            <person name="Pangilinan J."/>
            <person name="Park H.-J."/>
            <person name="Ramirez L."/>
            <person name="Alfaro M."/>
            <person name="Sun H."/>
            <person name="Tritt A."/>
            <person name="Yoshinaga Y."/>
            <person name="Zwiers L.-H."/>
            <person name="Turgeon B."/>
            <person name="Goodwin S."/>
            <person name="Spatafora J."/>
            <person name="Crous P."/>
            <person name="Grigoriev I."/>
        </authorList>
    </citation>
    <scope>NUCLEOTIDE SEQUENCE [LARGE SCALE GENOMIC DNA]</scope>
    <source>
        <strain evidence="3">CECT 20119</strain>
    </source>
</reference>
<feature type="region of interest" description="Disordered" evidence="1">
    <location>
        <begin position="1"/>
        <end position="38"/>
    </location>
</feature>
<keyword evidence="3" id="KW-1185">Reference proteome</keyword>
<proteinExistence type="predicted"/>
<dbReference type="Proteomes" id="UP000799538">
    <property type="component" value="Unassembled WGS sequence"/>
</dbReference>
<name>A0A6A6GGI5_9PEZI</name>
<evidence type="ECO:0000256" key="1">
    <source>
        <dbReference type="SAM" id="MobiDB-lite"/>
    </source>
</evidence>
<dbReference type="AlphaFoldDB" id="A0A6A6GGI5"/>
<accession>A0A6A6GGI5</accession>